<proteinExistence type="predicted"/>
<feature type="region of interest" description="Disordered" evidence="1">
    <location>
        <begin position="661"/>
        <end position="706"/>
    </location>
</feature>
<feature type="region of interest" description="Disordered" evidence="1">
    <location>
        <begin position="256"/>
        <end position="301"/>
    </location>
</feature>
<feature type="compositionally biased region" description="Polar residues" evidence="1">
    <location>
        <begin position="674"/>
        <end position="696"/>
    </location>
</feature>
<protein>
    <submittedName>
        <fullName evidence="2">Uncharacterized protein</fullName>
    </submittedName>
</protein>
<evidence type="ECO:0000256" key="1">
    <source>
        <dbReference type="SAM" id="MobiDB-lite"/>
    </source>
</evidence>
<feature type="compositionally biased region" description="Polar residues" evidence="1">
    <location>
        <begin position="261"/>
        <end position="270"/>
    </location>
</feature>
<organism evidence="2 3">
    <name type="scientific">Ramazzottius varieornatus</name>
    <name type="common">Water bear</name>
    <name type="synonym">Tardigrade</name>
    <dbReference type="NCBI Taxonomy" id="947166"/>
    <lineage>
        <taxon>Eukaryota</taxon>
        <taxon>Metazoa</taxon>
        <taxon>Ecdysozoa</taxon>
        <taxon>Tardigrada</taxon>
        <taxon>Eutardigrada</taxon>
        <taxon>Parachela</taxon>
        <taxon>Hypsibioidea</taxon>
        <taxon>Ramazzottiidae</taxon>
        <taxon>Ramazzottius</taxon>
    </lineage>
</organism>
<evidence type="ECO:0000313" key="2">
    <source>
        <dbReference type="EMBL" id="GAV03475.1"/>
    </source>
</evidence>
<dbReference type="OrthoDB" id="10677434at2759"/>
<gene>
    <name evidence="2" type="primary">RvY_13894-1</name>
    <name evidence="2" type="synonym">RvY_13894.1</name>
    <name evidence="2" type="ORF">RvY_13894</name>
</gene>
<evidence type="ECO:0000313" key="3">
    <source>
        <dbReference type="Proteomes" id="UP000186922"/>
    </source>
</evidence>
<keyword evidence="3" id="KW-1185">Reference proteome</keyword>
<dbReference type="EMBL" id="BDGG01000009">
    <property type="protein sequence ID" value="GAV03475.1"/>
    <property type="molecule type" value="Genomic_DNA"/>
</dbReference>
<name>A0A1D1VPH8_RAMVA</name>
<sequence>MATVPSLKRMTASDDSNAKRAKALSPTVDGDESDVPIKQRSVAGTAVPPQEFMDQFSNSIRYRTLLRLFADLTGNVANIMDGGNIVNWPELTASMRQRYHVSPPASMLLEGDNLHLLYKELQWSNRVETAAIQAHRDYTHASEAKRLSLALLSKFNQWVKLEDNEGRRAKFQSYKEALQKIPRSTARDGAALMDLINELNGVLRTYFDQAVHKKFPDVAKAYIPYFQTVYRQFGIRFPISKEINDIATADTAAGLVPSSPPKVQQANTEATEAMPPVEQPMETEEARVSPSTREEMPSTSADSFDVLDDKAEVALVPESEGRSEEKARLASVLLPSGKEVGLDDSAITEPAARDEAESHLGFQLSPDKTARPSQQPDKELEAAAESEMMATTAKGRARKAVLPKPIALPKKHTRKNSRNLQELSTEKEPSAGDNGDRVSASLTEQSEASDVAIMSGGEPAEAETPVEDEEERKRRVAPLLPIIARHVEQEKTSVPKEVMAASLQAMKIYLTLTPPTDLVDFDPFKLSFALKNKDYTECVRRTKSISRFADPSAGLKCDTPEEQSAVSLMALNALAFNSFDIPVSEHSRQLLNFYQTFQKAVKRVSEMLKSDRAAEQIAALRQQRSSQLAASSTKERPPISTMPQRIKISVSGLPAKQLPVKATPTVIRKKKASATPTPVVATSSRPVRTVKSTTKSPALLLKPKKK</sequence>
<feature type="region of interest" description="Disordered" evidence="1">
    <location>
        <begin position="1"/>
        <end position="35"/>
    </location>
</feature>
<comment type="caution">
    <text evidence="2">The sequence shown here is derived from an EMBL/GenBank/DDBJ whole genome shotgun (WGS) entry which is preliminary data.</text>
</comment>
<dbReference type="AlphaFoldDB" id="A0A1D1VPH8"/>
<reference evidence="2 3" key="1">
    <citation type="journal article" date="2016" name="Nat. Commun.">
        <title>Extremotolerant tardigrade genome and improved radiotolerance of human cultured cells by tardigrade-unique protein.</title>
        <authorList>
            <person name="Hashimoto T."/>
            <person name="Horikawa D.D."/>
            <person name="Saito Y."/>
            <person name="Kuwahara H."/>
            <person name="Kozuka-Hata H."/>
            <person name="Shin-I T."/>
            <person name="Minakuchi Y."/>
            <person name="Ohishi K."/>
            <person name="Motoyama A."/>
            <person name="Aizu T."/>
            <person name="Enomoto A."/>
            <person name="Kondo K."/>
            <person name="Tanaka S."/>
            <person name="Hara Y."/>
            <person name="Koshikawa S."/>
            <person name="Sagara H."/>
            <person name="Miura T."/>
            <person name="Yokobori S."/>
            <person name="Miyagawa K."/>
            <person name="Suzuki Y."/>
            <person name="Kubo T."/>
            <person name="Oyama M."/>
            <person name="Kohara Y."/>
            <person name="Fujiyama A."/>
            <person name="Arakawa K."/>
            <person name="Katayama T."/>
            <person name="Toyoda A."/>
            <person name="Kunieda T."/>
        </authorList>
    </citation>
    <scope>NUCLEOTIDE SEQUENCE [LARGE SCALE GENOMIC DNA]</scope>
    <source>
        <strain evidence="2 3">YOKOZUNA-1</strain>
    </source>
</reference>
<feature type="region of interest" description="Disordered" evidence="1">
    <location>
        <begin position="351"/>
        <end position="473"/>
    </location>
</feature>
<accession>A0A1D1VPH8</accession>
<dbReference type="Proteomes" id="UP000186922">
    <property type="component" value="Unassembled WGS sequence"/>
</dbReference>
<feature type="compositionally biased region" description="Acidic residues" evidence="1">
    <location>
        <begin position="460"/>
        <end position="470"/>
    </location>
</feature>
<feature type="compositionally biased region" description="Basic and acidic residues" evidence="1">
    <location>
        <begin position="284"/>
        <end position="296"/>
    </location>
</feature>
<feature type="compositionally biased region" description="Low complexity" evidence="1">
    <location>
        <begin position="383"/>
        <end position="393"/>
    </location>
</feature>
<feature type="compositionally biased region" description="Basic and acidic residues" evidence="1">
    <location>
        <begin position="424"/>
        <end position="436"/>
    </location>
</feature>